<organism evidence="2 3">
    <name type="scientific">Termitidicoccus mucosus</name>
    <dbReference type="NCBI Taxonomy" id="1184151"/>
    <lineage>
        <taxon>Bacteria</taxon>
        <taxon>Pseudomonadati</taxon>
        <taxon>Verrucomicrobiota</taxon>
        <taxon>Opitutia</taxon>
        <taxon>Opitutales</taxon>
        <taxon>Opitutaceae</taxon>
        <taxon>Termitidicoccus</taxon>
    </lineage>
</organism>
<name>A0A178IJ09_9BACT</name>
<evidence type="ECO:0008006" key="4">
    <source>
        <dbReference type="Google" id="ProtNLM"/>
    </source>
</evidence>
<sequence>MSNAVILLTASLSPLFAAIAQSAEGGVLGSLVQGGTTGAILAWFMIRNEHRMNRLEDAWNSYSKAQLLALAAGPSAVSPEQKAKAEQLLAEMERAKK</sequence>
<dbReference type="STRING" id="1184151.AW736_11165"/>
<feature type="chain" id="PRO_5008088933" description="Holin" evidence="1">
    <location>
        <begin position="23"/>
        <end position="97"/>
    </location>
</feature>
<gene>
    <name evidence="2" type="ORF">AW736_11165</name>
</gene>
<reference evidence="2 3" key="1">
    <citation type="submission" date="2016-01" db="EMBL/GenBank/DDBJ databases">
        <title>High potential of lignocellulose degradation of a new Verrucomicrobia species.</title>
        <authorList>
            <person name="Wang Y."/>
            <person name="Shi Y."/>
            <person name="Qiu Z."/>
            <person name="Liu S."/>
            <person name="Yang H."/>
        </authorList>
    </citation>
    <scope>NUCLEOTIDE SEQUENCE [LARGE SCALE GENOMIC DNA]</scope>
    <source>
        <strain evidence="2 3">TSB47</strain>
    </source>
</reference>
<dbReference type="EMBL" id="LRRQ01000076">
    <property type="protein sequence ID" value="OAM89872.1"/>
    <property type="molecule type" value="Genomic_DNA"/>
</dbReference>
<evidence type="ECO:0000313" key="2">
    <source>
        <dbReference type="EMBL" id="OAM89872.1"/>
    </source>
</evidence>
<dbReference type="AlphaFoldDB" id="A0A178IJ09"/>
<evidence type="ECO:0000256" key="1">
    <source>
        <dbReference type="SAM" id="SignalP"/>
    </source>
</evidence>
<dbReference type="RefSeq" id="WP_068770331.1">
    <property type="nucleotide sequence ID" value="NZ_CP109796.1"/>
</dbReference>
<feature type="signal peptide" evidence="1">
    <location>
        <begin position="1"/>
        <end position="22"/>
    </location>
</feature>
<keyword evidence="1" id="KW-0732">Signal</keyword>
<dbReference type="Proteomes" id="UP000078486">
    <property type="component" value="Unassembled WGS sequence"/>
</dbReference>
<accession>A0A178IJ09</accession>
<protein>
    <recommendedName>
        <fullName evidence="4">Holin</fullName>
    </recommendedName>
</protein>
<proteinExistence type="predicted"/>
<comment type="caution">
    <text evidence="2">The sequence shown here is derived from an EMBL/GenBank/DDBJ whole genome shotgun (WGS) entry which is preliminary data.</text>
</comment>
<keyword evidence="3" id="KW-1185">Reference proteome</keyword>
<evidence type="ECO:0000313" key="3">
    <source>
        <dbReference type="Proteomes" id="UP000078486"/>
    </source>
</evidence>